<dbReference type="PANTHER" id="PTHR40626">
    <property type="entry name" value="MIP31509P"/>
    <property type="match status" value="1"/>
</dbReference>
<feature type="domain" description="C2H2-type" evidence="9">
    <location>
        <begin position="10"/>
        <end position="37"/>
    </location>
</feature>
<keyword evidence="5" id="KW-0862">Zinc</keyword>
<keyword evidence="6" id="KW-0539">Nucleus</keyword>
<dbReference type="GO" id="GO:0000978">
    <property type="term" value="F:RNA polymerase II cis-regulatory region sequence-specific DNA binding"/>
    <property type="evidence" value="ECO:0007669"/>
    <property type="project" value="InterPro"/>
</dbReference>
<dbReference type="Gene3D" id="3.30.160.60">
    <property type="entry name" value="Classic Zinc Finger"/>
    <property type="match status" value="1"/>
</dbReference>
<dbReference type="GO" id="GO:0005634">
    <property type="term" value="C:nucleus"/>
    <property type="evidence" value="ECO:0007669"/>
    <property type="project" value="UniProtKB-SubCell"/>
</dbReference>
<dbReference type="InterPro" id="IPR036236">
    <property type="entry name" value="Znf_C2H2_sf"/>
</dbReference>
<dbReference type="PANTHER" id="PTHR40626:SF14">
    <property type="entry name" value="C2H2 TYPE ZINC FINGER DOMAIN PROTEIN (AFU_ORTHOLOGUE AFUA_1G02360)"/>
    <property type="match status" value="1"/>
</dbReference>
<evidence type="ECO:0000313" key="10">
    <source>
        <dbReference type="EMBL" id="KAF2666591.1"/>
    </source>
</evidence>
<dbReference type="EMBL" id="MU004238">
    <property type="protein sequence ID" value="KAF2666591.1"/>
    <property type="molecule type" value="Genomic_DNA"/>
</dbReference>
<dbReference type="SUPFAM" id="SSF57667">
    <property type="entry name" value="beta-beta-alpha zinc fingers"/>
    <property type="match status" value="1"/>
</dbReference>
<dbReference type="PROSITE" id="PS50157">
    <property type="entry name" value="ZINC_FINGER_C2H2_2"/>
    <property type="match status" value="1"/>
</dbReference>
<organism evidence="10 11">
    <name type="scientific">Microthyrium microscopicum</name>
    <dbReference type="NCBI Taxonomy" id="703497"/>
    <lineage>
        <taxon>Eukaryota</taxon>
        <taxon>Fungi</taxon>
        <taxon>Dikarya</taxon>
        <taxon>Ascomycota</taxon>
        <taxon>Pezizomycotina</taxon>
        <taxon>Dothideomycetes</taxon>
        <taxon>Dothideomycetes incertae sedis</taxon>
        <taxon>Microthyriales</taxon>
        <taxon>Microthyriaceae</taxon>
        <taxon>Microthyrium</taxon>
    </lineage>
</organism>
<dbReference type="InterPro" id="IPR007219">
    <property type="entry name" value="XnlR_reg_dom"/>
</dbReference>
<dbReference type="Pfam" id="PF04082">
    <property type="entry name" value="Fungal_trans"/>
    <property type="match status" value="1"/>
</dbReference>
<gene>
    <name evidence="10" type="ORF">BT63DRAFT_472903</name>
</gene>
<comment type="subcellular location">
    <subcellularLocation>
        <location evidence="1">Nucleus</location>
    </subcellularLocation>
</comment>
<evidence type="ECO:0000259" key="9">
    <source>
        <dbReference type="PROSITE" id="PS50157"/>
    </source>
</evidence>
<evidence type="ECO:0000256" key="6">
    <source>
        <dbReference type="ARBA" id="ARBA00023242"/>
    </source>
</evidence>
<evidence type="ECO:0000256" key="3">
    <source>
        <dbReference type="ARBA" id="ARBA00022737"/>
    </source>
</evidence>
<dbReference type="PROSITE" id="PS00028">
    <property type="entry name" value="ZINC_FINGER_C2H2_1"/>
    <property type="match status" value="1"/>
</dbReference>
<accession>A0A6A6U4U2</accession>
<evidence type="ECO:0000256" key="8">
    <source>
        <dbReference type="SAM" id="MobiDB-lite"/>
    </source>
</evidence>
<proteinExistence type="predicted"/>
<dbReference type="Proteomes" id="UP000799302">
    <property type="component" value="Unassembled WGS sequence"/>
</dbReference>
<evidence type="ECO:0000256" key="7">
    <source>
        <dbReference type="PROSITE-ProRule" id="PRU00042"/>
    </source>
</evidence>
<dbReference type="CDD" id="cd12148">
    <property type="entry name" value="fungal_TF_MHR"/>
    <property type="match status" value="1"/>
</dbReference>
<dbReference type="AlphaFoldDB" id="A0A6A6U4U2"/>
<keyword evidence="2" id="KW-0479">Metal-binding</keyword>
<dbReference type="InterPro" id="IPR013087">
    <property type="entry name" value="Znf_C2H2_type"/>
</dbReference>
<sequence length="682" mass="75314">NSIDTGSKPFLCRLCNRPFARQDSLLRHERLHARQSKAPSASASPSITSQPITPESLNRLDEADNERTCPEPLGGGLQPDGPEYEMILPPDMPSELVWPDSEDLFNDIMLGDVIPQQLLSFGTLPIETQLLIDPLPPATSSDPAESIDAIPTGGNRRAVQDVSKMIANLSSSVTAAAESTSISSVFLDECLHMFFVRFIPILPILHRATFVFKDCTQQLLLNAIAIGSLYLGPKDAIVKGEALWHLAHTAIATSWQSLINHRGPHDASPGVQLVTSALLSQIYGALSRNRSIRTTSQAFQSLSFFWARHCGMIDGAVYNNEGIPSLDAPAVEKDQQWRIWAAREIQQRACLANFVLDGLISQMTGEPTSTRHATSHLVIPSCECAFEASTADEWIAHIQTQSSEKPTFRRLLHQLFENASGSPYTDHTFTALSFKVLLEAIQSLISDSDGDSSAVGVPSRTEIQRALGQLYHNIMGNSHLSSADRLETLLRWHTLCLDTIINSALLCRHLCHRLNVEQHVWKTGTAGTEKLSNIDVRQWAATNNARKALLHAAAIQDIIEQLPRGRAHAIHMPSALFSATTIYAAFSSAAIRTIKVPVSIVWQDSLLDVDQPYFTLAEMSNPALGSDTVRFIRGEALLRVGTNKNLFYELNSIQKLFRCLYSQWGIAFDMEAVVDQWIKVCR</sequence>
<evidence type="ECO:0000256" key="5">
    <source>
        <dbReference type="ARBA" id="ARBA00022833"/>
    </source>
</evidence>
<dbReference type="GO" id="GO:0006351">
    <property type="term" value="P:DNA-templated transcription"/>
    <property type="evidence" value="ECO:0007669"/>
    <property type="project" value="InterPro"/>
</dbReference>
<feature type="non-terminal residue" evidence="10">
    <location>
        <position position="1"/>
    </location>
</feature>
<dbReference type="GO" id="GO:0008270">
    <property type="term" value="F:zinc ion binding"/>
    <property type="evidence" value="ECO:0007669"/>
    <property type="project" value="UniProtKB-KW"/>
</dbReference>
<dbReference type="OrthoDB" id="3945418at2759"/>
<evidence type="ECO:0000256" key="4">
    <source>
        <dbReference type="ARBA" id="ARBA00022771"/>
    </source>
</evidence>
<dbReference type="InterPro" id="IPR051059">
    <property type="entry name" value="VerF-like"/>
</dbReference>
<feature type="compositionally biased region" description="Low complexity" evidence="8">
    <location>
        <begin position="36"/>
        <end position="56"/>
    </location>
</feature>
<keyword evidence="11" id="KW-1185">Reference proteome</keyword>
<dbReference type="GO" id="GO:0000981">
    <property type="term" value="F:DNA-binding transcription factor activity, RNA polymerase II-specific"/>
    <property type="evidence" value="ECO:0007669"/>
    <property type="project" value="InterPro"/>
</dbReference>
<evidence type="ECO:0000256" key="2">
    <source>
        <dbReference type="ARBA" id="ARBA00022723"/>
    </source>
</evidence>
<dbReference type="GO" id="GO:0000785">
    <property type="term" value="C:chromatin"/>
    <property type="evidence" value="ECO:0007669"/>
    <property type="project" value="TreeGrafter"/>
</dbReference>
<keyword evidence="4 7" id="KW-0863">Zinc-finger</keyword>
<feature type="region of interest" description="Disordered" evidence="8">
    <location>
        <begin position="31"/>
        <end position="57"/>
    </location>
</feature>
<evidence type="ECO:0000313" key="11">
    <source>
        <dbReference type="Proteomes" id="UP000799302"/>
    </source>
</evidence>
<reference evidence="10" key="1">
    <citation type="journal article" date="2020" name="Stud. Mycol.">
        <title>101 Dothideomycetes genomes: a test case for predicting lifestyles and emergence of pathogens.</title>
        <authorList>
            <person name="Haridas S."/>
            <person name="Albert R."/>
            <person name="Binder M."/>
            <person name="Bloem J."/>
            <person name="Labutti K."/>
            <person name="Salamov A."/>
            <person name="Andreopoulos B."/>
            <person name="Baker S."/>
            <person name="Barry K."/>
            <person name="Bills G."/>
            <person name="Bluhm B."/>
            <person name="Cannon C."/>
            <person name="Castanera R."/>
            <person name="Culley D."/>
            <person name="Daum C."/>
            <person name="Ezra D."/>
            <person name="Gonzalez J."/>
            <person name="Henrissat B."/>
            <person name="Kuo A."/>
            <person name="Liang C."/>
            <person name="Lipzen A."/>
            <person name="Lutzoni F."/>
            <person name="Magnuson J."/>
            <person name="Mondo S."/>
            <person name="Nolan M."/>
            <person name="Ohm R."/>
            <person name="Pangilinan J."/>
            <person name="Park H.-J."/>
            <person name="Ramirez L."/>
            <person name="Alfaro M."/>
            <person name="Sun H."/>
            <person name="Tritt A."/>
            <person name="Yoshinaga Y."/>
            <person name="Zwiers L.-H."/>
            <person name="Turgeon B."/>
            <person name="Goodwin S."/>
            <person name="Spatafora J."/>
            <person name="Crous P."/>
            <person name="Grigoriev I."/>
        </authorList>
    </citation>
    <scope>NUCLEOTIDE SEQUENCE</scope>
    <source>
        <strain evidence="10">CBS 115976</strain>
    </source>
</reference>
<evidence type="ECO:0000256" key="1">
    <source>
        <dbReference type="ARBA" id="ARBA00004123"/>
    </source>
</evidence>
<keyword evidence="3" id="KW-0677">Repeat</keyword>
<name>A0A6A6U4U2_9PEZI</name>
<protein>
    <submittedName>
        <fullName evidence="10">C2H2 type zinc finger domain protein</fullName>
    </submittedName>
</protein>